<dbReference type="OrthoDB" id="572024at2"/>
<evidence type="ECO:0000259" key="1">
    <source>
        <dbReference type="Pfam" id="PF09500"/>
    </source>
</evidence>
<dbReference type="InterPro" id="IPR029069">
    <property type="entry name" value="HotDog_dom_sf"/>
</dbReference>
<feature type="domain" description="Thioesterase putative" evidence="1">
    <location>
        <begin position="13"/>
        <end position="154"/>
    </location>
</feature>
<dbReference type="RefSeq" id="WP_129048714.1">
    <property type="nucleotide sequence ID" value="NZ_SDHX01000002.1"/>
</dbReference>
<sequence length="155" mass="16538">MSDHVPASMTPATLEKFLHAKIPLTAAMGIRVVQTGPGRLILEAPLAPNINHLGSAFGGALHTLPTLACYAALWTLLVEGGVDGHVVVKKSYANYAQPVRGTFRAVCERPPPGIAAEFLDDLRRFRKARMDLESVVEGANGKPAVEFHGSFVAIV</sequence>
<organism evidence="2 3">
    <name type="scientific">Oleiharenicola lentus</name>
    <dbReference type="NCBI Taxonomy" id="2508720"/>
    <lineage>
        <taxon>Bacteria</taxon>
        <taxon>Pseudomonadati</taxon>
        <taxon>Verrucomicrobiota</taxon>
        <taxon>Opitutia</taxon>
        <taxon>Opitutales</taxon>
        <taxon>Opitutaceae</taxon>
        <taxon>Oleiharenicola</taxon>
    </lineage>
</organism>
<dbReference type="SUPFAM" id="SSF54637">
    <property type="entry name" value="Thioesterase/thiol ester dehydrase-isomerase"/>
    <property type="match status" value="1"/>
</dbReference>
<evidence type="ECO:0000313" key="2">
    <source>
        <dbReference type="EMBL" id="RXK53126.1"/>
    </source>
</evidence>
<dbReference type="Proteomes" id="UP000290218">
    <property type="component" value="Unassembled WGS sequence"/>
</dbReference>
<proteinExistence type="predicted"/>
<dbReference type="Gene3D" id="3.10.129.10">
    <property type="entry name" value="Hotdog Thioesterase"/>
    <property type="match status" value="1"/>
</dbReference>
<dbReference type="NCBIfam" id="TIGR02447">
    <property type="entry name" value="yiiD_Cterm"/>
    <property type="match status" value="1"/>
</dbReference>
<name>A0A4V1M5Y4_9BACT</name>
<dbReference type="InterPro" id="IPR012660">
    <property type="entry name" value="YiiD_C"/>
</dbReference>
<keyword evidence="3" id="KW-1185">Reference proteome</keyword>
<protein>
    <submittedName>
        <fullName evidence="2">Thioesterase</fullName>
    </submittedName>
</protein>
<dbReference type="AlphaFoldDB" id="A0A4V1M5Y4"/>
<reference evidence="2 3" key="1">
    <citation type="submission" date="2019-01" db="EMBL/GenBank/DDBJ databases">
        <title>Lacunisphaera sp. strain TWA-58.</title>
        <authorList>
            <person name="Chen W.-M."/>
        </authorList>
    </citation>
    <scope>NUCLEOTIDE SEQUENCE [LARGE SCALE GENOMIC DNA]</scope>
    <source>
        <strain evidence="2 3">TWA-58</strain>
    </source>
</reference>
<gene>
    <name evidence="2" type="ORF">ESB00_15570</name>
</gene>
<accession>A0A4V1M5Y4</accession>
<evidence type="ECO:0000313" key="3">
    <source>
        <dbReference type="Proteomes" id="UP000290218"/>
    </source>
</evidence>
<dbReference type="Pfam" id="PF09500">
    <property type="entry name" value="YiiD_C"/>
    <property type="match status" value="1"/>
</dbReference>
<dbReference type="EMBL" id="SDHX01000002">
    <property type="protein sequence ID" value="RXK53126.1"/>
    <property type="molecule type" value="Genomic_DNA"/>
</dbReference>
<comment type="caution">
    <text evidence="2">The sequence shown here is derived from an EMBL/GenBank/DDBJ whole genome shotgun (WGS) entry which is preliminary data.</text>
</comment>